<evidence type="ECO:0000313" key="3">
    <source>
        <dbReference type="Proteomes" id="UP001396334"/>
    </source>
</evidence>
<protein>
    <submittedName>
        <fullName evidence="2">Uncharacterized protein</fullName>
    </submittedName>
</protein>
<feature type="compositionally biased region" description="Polar residues" evidence="1">
    <location>
        <begin position="76"/>
        <end position="92"/>
    </location>
</feature>
<proteinExistence type="predicted"/>
<dbReference type="EMBL" id="JBBPBN010000293">
    <property type="protein sequence ID" value="KAK8489934.1"/>
    <property type="molecule type" value="Genomic_DNA"/>
</dbReference>
<organism evidence="2 3">
    <name type="scientific">Hibiscus sabdariffa</name>
    <name type="common">roselle</name>
    <dbReference type="NCBI Taxonomy" id="183260"/>
    <lineage>
        <taxon>Eukaryota</taxon>
        <taxon>Viridiplantae</taxon>
        <taxon>Streptophyta</taxon>
        <taxon>Embryophyta</taxon>
        <taxon>Tracheophyta</taxon>
        <taxon>Spermatophyta</taxon>
        <taxon>Magnoliopsida</taxon>
        <taxon>eudicotyledons</taxon>
        <taxon>Gunneridae</taxon>
        <taxon>Pentapetalae</taxon>
        <taxon>rosids</taxon>
        <taxon>malvids</taxon>
        <taxon>Malvales</taxon>
        <taxon>Malvaceae</taxon>
        <taxon>Malvoideae</taxon>
        <taxon>Hibiscus</taxon>
    </lineage>
</organism>
<sequence>MLVNQDVVRTSSFRSPPVHVNDATPVNVSNSAHVHGPDAATGNVLDADPMSVIEEPVDETVANNIVDGDQNIMAQQSHSTCRSGGLPTTINESSHRDSHHASTSQAVDASDHMAEAPGSNQKVNAHVCEVKGSCLNNYLN</sequence>
<keyword evidence="3" id="KW-1185">Reference proteome</keyword>
<evidence type="ECO:0000256" key="1">
    <source>
        <dbReference type="SAM" id="MobiDB-lite"/>
    </source>
</evidence>
<name>A0ABR2AA44_9ROSI</name>
<feature type="region of interest" description="Disordered" evidence="1">
    <location>
        <begin position="76"/>
        <end position="120"/>
    </location>
</feature>
<reference evidence="2 3" key="1">
    <citation type="journal article" date="2024" name="G3 (Bethesda)">
        <title>Genome assembly of Hibiscus sabdariffa L. provides insights into metabolisms of medicinal natural products.</title>
        <authorList>
            <person name="Kim T."/>
        </authorList>
    </citation>
    <scope>NUCLEOTIDE SEQUENCE [LARGE SCALE GENOMIC DNA]</scope>
    <source>
        <strain evidence="2">TK-2024</strain>
        <tissue evidence="2">Old leaves</tissue>
    </source>
</reference>
<dbReference type="Proteomes" id="UP001396334">
    <property type="component" value="Unassembled WGS sequence"/>
</dbReference>
<evidence type="ECO:0000313" key="2">
    <source>
        <dbReference type="EMBL" id="KAK8489934.1"/>
    </source>
</evidence>
<gene>
    <name evidence="2" type="ORF">V6N11_066600</name>
</gene>
<accession>A0ABR2AA44</accession>
<comment type="caution">
    <text evidence="2">The sequence shown here is derived from an EMBL/GenBank/DDBJ whole genome shotgun (WGS) entry which is preliminary data.</text>
</comment>